<gene>
    <name evidence="2" type="ORF">O181_103380</name>
</gene>
<dbReference type="Proteomes" id="UP000765509">
    <property type="component" value="Unassembled WGS sequence"/>
</dbReference>
<dbReference type="EMBL" id="AVOT02074557">
    <property type="protein sequence ID" value="MBW0563665.1"/>
    <property type="molecule type" value="Genomic_DNA"/>
</dbReference>
<reference evidence="2" key="1">
    <citation type="submission" date="2021-03" db="EMBL/GenBank/DDBJ databases">
        <title>Draft genome sequence of rust myrtle Austropuccinia psidii MF-1, a brazilian biotype.</title>
        <authorList>
            <person name="Quecine M.C."/>
            <person name="Pachon D.M.R."/>
            <person name="Bonatelli M.L."/>
            <person name="Correr F.H."/>
            <person name="Franceschini L.M."/>
            <person name="Leite T.F."/>
            <person name="Margarido G.R.A."/>
            <person name="Almeida C.A."/>
            <person name="Ferrarezi J.A."/>
            <person name="Labate C.A."/>
        </authorList>
    </citation>
    <scope>NUCLEOTIDE SEQUENCE</scope>
    <source>
        <strain evidence="2">MF-1</strain>
    </source>
</reference>
<comment type="caution">
    <text evidence="2">The sequence shown here is derived from an EMBL/GenBank/DDBJ whole genome shotgun (WGS) entry which is preliminary data.</text>
</comment>
<organism evidence="2 3">
    <name type="scientific">Austropuccinia psidii MF-1</name>
    <dbReference type="NCBI Taxonomy" id="1389203"/>
    <lineage>
        <taxon>Eukaryota</taxon>
        <taxon>Fungi</taxon>
        <taxon>Dikarya</taxon>
        <taxon>Basidiomycota</taxon>
        <taxon>Pucciniomycotina</taxon>
        <taxon>Pucciniomycetes</taxon>
        <taxon>Pucciniales</taxon>
        <taxon>Sphaerophragmiaceae</taxon>
        <taxon>Austropuccinia</taxon>
    </lineage>
</organism>
<evidence type="ECO:0000256" key="1">
    <source>
        <dbReference type="SAM" id="MobiDB-lite"/>
    </source>
</evidence>
<evidence type="ECO:0000313" key="2">
    <source>
        <dbReference type="EMBL" id="MBW0563665.1"/>
    </source>
</evidence>
<dbReference type="AlphaFoldDB" id="A0A9Q3JLH8"/>
<proteinExistence type="predicted"/>
<evidence type="ECO:0000313" key="3">
    <source>
        <dbReference type="Proteomes" id="UP000765509"/>
    </source>
</evidence>
<protein>
    <submittedName>
        <fullName evidence="2">Uncharacterized protein</fullName>
    </submittedName>
</protein>
<feature type="region of interest" description="Disordered" evidence="1">
    <location>
        <begin position="1"/>
        <end position="24"/>
    </location>
</feature>
<sequence>MHKPLGGGHELPLTHQEPSGSREDHINLIRLGPIVLHRQGQKDKELVEEPKSFINRKEEGIGNDSSLGIKPSGIYQLQISSRNIQREGQRTSEEEERSQ</sequence>
<keyword evidence="3" id="KW-1185">Reference proteome</keyword>
<name>A0A9Q3JLH8_9BASI</name>
<feature type="compositionally biased region" description="Basic and acidic residues" evidence="1">
    <location>
        <begin position="84"/>
        <end position="99"/>
    </location>
</feature>
<accession>A0A9Q3JLH8</accession>
<feature type="region of interest" description="Disordered" evidence="1">
    <location>
        <begin position="78"/>
        <end position="99"/>
    </location>
</feature>